<dbReference type="EMBL" id="MNAN01000034">
    <property type="protein sequence ID" value="OHU94371.1"/>
    <property type="molecule type" value="Genomic_DNA"/>
</dbReference>
<proteinExistence type="predicted"/>
<evidence type="ECO:0000313" key="2">
    <source>
        <dbReference type="EMBL" id="OHU94371.1"/>
    </source>
</evidence>
<keyword evidence="1" id="KW-0812">Transmembrane</keyword>
<evidence type="ECO:0000256" key="1">
    <source>
        <dbReference type="SAM" id="Phobius"/>
    </source>
</evidence>
<protein>
    <submittedName>
        <fullName evidence="2">Uncharacterized protein</fullName>
    </submittedName>
</protein>
<keyword evidence="1" id="KW-1133">Transmembrane helix</keyword>
<dbReference type="RefSeq" id="WP_070992809.1">
    <property type="nucleotide sequence ID" value="NZ_CBCSHD010000009.1"/>
</dbReference>
<sequence>MSNVETWTIAIGILGVIATLISAFITKYGLPIKSLGNKRQFEGFGEDIEISKADFHKPLFSYDFHDVTISKLAGGVKIETNLICTSPELTVRGKLTGKGIMLDGYAFIIYQVNTKTEHWNGVMLFHAPSLSNIKGYWLSKHHDSENGGPFVIGSLELKGK</sequence>
<comment type="caution">
    <text evidence="2">The sequence shown here is derived from an EMBL/GenBank/DDBJ whole genome shotgun (WGS) entry which is preliminary data.</text>
</comment>
<dbReference type="AlphaFoldDB" id="A0A1S1N4L5"/>
<name>A0A1S1N4L5_9GAMM</name>
<accession>A0A1S1N4L5</accession>
<reference evidence="2 3" key="1">
    <citation type="submission" date="2016-10" db="EMBL/GenBank/DDBJ databases">
        <title>Pseudoalteromonas amylolytica sp. nov., isolated from the surface seawater.</title>
        <authorList>
            <person name="Wu Y.-H."/>
            <person name="Cheng H."/>
            <person name="Jin X.-B."/>
            <person name="Wang C.-S."/>
            <person name="Xu X.-W."/>
        </authorList>
    </citation>
    <scope>NUCLEOTIDE SEQUENCE [LARGE SCALE GENOMIC DNA]</scope>
    <source>
        <strain evidence="2 3">JCM 12483</strain>
    </source>
</reference>
<evidence type="ECO:0000313" key="3">
    <source>
        <dbReference type="Proteomes" id="UP000180253"/>
    </source>
</evidence>
<gene>
    <name evidence="2" type="ORF">BIW53_14930</name>
</gene>
<keyword evidence="3" id="KW-1185">Reference proteome</keyword>
<keyword evidence="1" id="KW-0472">Membrane</keyword>
<organism evidence="2 3">
    <name type="scientific">Pseudoalteromonas byunsanensis</name>
    <dbReference type="NCBI Taxonomy" id="327939"/>
    <lineage>
        <taxon>Bacteria</taxon>
        <taxon>Pseudomonadati</taxon>
        <taxon>Pseudomonadota</taxon>
        <taxon>Gammaproteobacteria</taxon>
        <taxon>Alteromonadales</taxon>
        <taxon>Pseudoalteromonadaceae</taxon>
        <taxon>Pseudoalteromonas</taxon>
    </lineage>
</organism>
<dbReference type="Proteomes" id="UP000180253">
    <property type="component" value="Unassembled WGS sequence"/>
</dbReference>
<feature type="transmembrane region" description="Helical" evidence="1">
    <location>
        <begin position="6"/>
        <end position="30"/>
    </location>
</feature>